<evidence type="ECO:0000256" key="4">
    <source>
        <dbReference type="ARBA" id="ARBA00023136"/>
    </source>
</evidence>
<evidence type="ECO:0000256" key="2">
    <source>
        <dbReference type="ARBA" id="ARBA00022692"/>
    </source>
</evidence>
<keyword evidence="3 5" id="KW-1133">Transmembrane helix</keyword>
<feature type="transmembrane region" description="Helical" evidence="5">
    <location>
        <begin position="103"/>
        <end position="131"/>
    </location>
</feature>
<evidence type="ECO:0000259" key="6">
    <source>
        <dbReference type="Pfam" id="PF01061"/>
    </source>
</evidence>
<dbReference type="PANTHER" id="PTHR43229:SF2">
    <property type="entry name" value="NODULATION PROTEIN J"/>
    <property type="match status" value="1"/>
</dbReference>
<protein>
    <submittedName>
        <fullName evidence="7">ABC transporter permease</fullName>
    </submittedName>
</protein>
<dbReference type="InterPro" id="IPR051784">
    <property type="entry name" value="Nod_factor_ABC_transporter"/>
</dbReference>
<feature type="transmembrane region" description="Helical" evidence="5">
    <location>
        <begin position="20"/>
        <end position="38"/>
    </location>
</feature>
<name>A0A934PAI3_9STRE</name>
<feature type="transmembrane region" description="Helical" evidence="5">
    <location>
        <begin position="253"/>
        <end position="270"/>
    </location>
</feature>
<dbReference type="InterPro" id="IPR013525">
    <property type="entry name" value="ABC2_TM"/>
</dbReference>
<dbReference type="EMBL" id="JAENBP010000005">
    <property type="protein sequence ID" value="MBJ8349958.1"/>
    <property type="molecule type" value="Genomic_DNA"/>
</dbReference>
<comment type="caution">
    <text evidence="7">The sequence shown here is derived from an EMBL/GenBank/DDBJ whole genome shotgun (WGS) entry which is preliminary data.</text>
</comment>
<keyword evidence="4 5" id="KW-0472">Membrane</keyword>
<evidence type="ECO:0000256" key="1">
    <source>
        <dbReference type="ARBA" id="ARBA00004141"/>
    </source>
</evidence>
<evidence type="ECO:0000313" key="7">
    <source>
        <dbReference type="EMBL" id="MBJ8349958.1"/>
    </source>
</evidence>
<dbReference type="RefSeq" id="WP_199567879.1">
    <property type="nucleotide sequence ID" value="NZ_JAENBP010000005.1"/>
</dbReference>
<feature type="domain" description="ABC-2 type transporter transmembrane" evidence="6">
    <location>
        <begin position="2"/>
        <end position="221"/>
    </location>
</feature>
<keyword evidence="2 5" id="KW-0812">Transmembrane</keyword>
<dbReference type="AlphaFoldDB" id="A0A934PAI3"/>
<dbReference type="PANTHER" id="PTHR43229">
    <property type="entry name" value="NODULATION PROTEIN J"/>
    <property type="match status" value="1"/>
</dbReference>
<feature type="transmembrane region" description="Helical" evidence="5">
    <location>
        <begin position="58"/>
        <end position="82"/>
    </location>
</feature>
<feature type="transmembrane region" description="Helical" evidence="5">
    <location>
        <begin position="179"/>
        <end position="201"/>
    </location>
</feature>
<dbReference type="GO" id="GO:0016020">
    <property type="term" value="C:membrane"/>
    <property type="evidence" value="ECO:0007669"/>
    <property type="project" value="UniProtKB-SubCell"/>
</dbReference>
<proteinExistence type="predicted"/>
<feature type="transmembrane region" description="Helical" evidence="5">
    <location>
        <begin position="143"/>
        <end position="167"/>
    </location>
</feature>
<evidence type="ECO:0000256" key="5">
    <source>
        <dbReference type="SAM" id="Phobius"/>
    </source>
</evidence>
<evidence type="ECO:0000313" key="8">
    <source>
        <dbReference type="Proteomes" id="UP000644875"/>
    </source>
</evidence>
<organism evidence="7 8">
    <name type="scientific">Streptococcus zalophi</name>
    <dbReference type="NCBI Taxonomy" id="640031"/>
    <lineage>
        <taxon>Bacteria</taxon>
        <taxon>Bacillati</taxon>
        <taxon>Bacillota</taxon>
        <taxon>Bacilli</taxon>
        <taxon>Lactobacillales</taxon>
        <taxon>Streptococcaceae</taxon>
        <taxon>Streptococcus</taxon>
    </lineage>
</organism>
<evidence type="ECO:0000256" key="3">
    <source>
        <dbReference type="ARBA" id="ARBA00022989"/>
    </source>
</evidence>
<dbReference type="Pfam" id="PF01061">
    <property type="entry name" value="ABC2_membrane"/>
    <property type="match status" value="1"/>
</dbReference>
<keyword evidence="8" id="KW-1185">Reference proteome</keyword>
<gene>
    <name evidence="7" type="ORF">JHK64_04860</name>
</gene>
<reference evidence="7 8" key="1">
    <citation type="journal article" date="2021" name="Int. J. Syst. Evol. Microbiol.">
        <title>Streptococcus vicugnae sp. nov., isolated from faeces of alpacas (Vicugna pacos) and cattle (Bos taurus), Streptococcus zalophi sp. nov., and Streptococcus pacificus sp. nov., isolated from respiratory tract of California sea lions (Zalophus californianus).</title>
        <authorList>
            <person name="Volokhov D.V."/>
            <person name="Zagorodnyaya T.A."/>
            <person name="Shen Z."/>
            <person name="Blom J."/>
            <person name="Furtak V.A."/>
            <person name="Eisenberg T."/>
            <person name="Fan P."/>
            <person name="Jeong K.C."/>
            <person name="Gao Y."/>
            <person name="Zhang S."/>
            <person name="Amselle M."/>
        </authorList>
    </citation>
    <scope>NUCLEOTIDE SEQUENCE [LARGE SCALE GENOMIC DNA]</scope>
    <source>
        <strain evidence="8">CSL7508-lung</strain>
    </source>
</reference>
<sequence length="285" mass="31870">MIYTLMKRHISLYFSNKARVFFSMLGALIGYGLYLLFLRDDLLKSFSTLADSDQLLDLWMMGGVLATAAISTTLSAVSRFVYDRERQVFADLLLTEIGLFRLQLSYFLSATMIGIVMQLLVSLVSLVTFYLHYQLILSAQQLILLFLAICLTSLVCSLMAMLVLYFIKKSSTLEVLGNIVGTLAGFLAGTYISIGVLPTLAQKILSYTPALYLSSLYRQILLDNHFHGLTKPMREFLGIGVKWEHLTTIREDAIVLVIIVVFISVILISLNKLVKKEVVANGLSL</sequence>
<comment type="subcellular location">
    <subcellularLocation>
        <location evidence="1">Membrane</location>
        <topology evidence="1">Multi-pass membrane protein</topology>
    </subcellularLocation>
</comment>
<dbReference type="GO" id="GO:0140359">
    <property type="term" value="F:ABC-type transporter activity"/>
    <property type="evidence" value="ECO:0007669"/>
    <property type="project" value="InterPro"/>
</dbReference>
<dbReference type="Proteomes" id="UP000644875">
    <property type="component" value="Unassembled WGS sequence"/>
</dbReference>
<accession>A0A934PAI3</accession>